<reference evidence="2" key="1">
    <citation type="journal article" date="2023" name="Mol. Phylogenet. Evol.">
        <title>Genome-scale phylogeny and comparative genomics of the fungal order Sordariales.</title>
        <authorList>
            <person name="Hensen N."/>
            <person name="Bonometti L."/>
            <person name="Westerberg I."/>
            <person name="Brannstrom I.O."/>
            <person name="Guillou S."/>
            <person name="Cros-Aarteil S."/>
            <person name="Calhoun S."/>
            <person name="Haridas S."/>
            <person name="Kuo A."/>
            <person name="Mondo S."/>
            <person name="Pangilinan J."/>
            <person name="Riley R."/>
            <person name="LaButti K."/>
            <person name="Andreopoulos B."/>
            <person name="Lipzen A."/>
            <person name="Chen C."/>
            <person name="Yan M."/>
            <person name="Daum C."/>
            <person name="Ng V."/>
            <person name="Clum A."/>
            <person name="Steindorff A."/>
            <person name="Ohm R.A."/>
            <person name="Martin F."/>
            <person name="Silar P."/>
            <person name="Natvig D.O."/>
            <person name="Lalanne C."/>
            <person name="Gautier V."/>
            <person name="Ament-Velasquez S.L."/>
            <person name="Kruys A."/>
            <person name="Hutchinson M.I."/>
            <person name="Powell A.J."/>
            <person name="Barry K."/>
            <person name="Miller A.N."/>
            <person name="Grigoriev I.V."/>
            <person name="Debuchy R."/>
            <person name="Gladieux P."/>
            <person name="Hiltunen Thoren M."/>
            <person name="Johannesson H."/>
        </authorList>
    </citation>
    <scope>NUCLEOTIDE SEQUENCE</scope>
    <source>
        <strain evidence="2">CBS 990.96</strain>
    </source>
</reference>
<evidence type="ECO:0000313" key="2">
    <source>
        <dbReference type="EMBL" id="KAK4225316.1"/>
    </source>
</evidence>
<dbReference type="Proteomes" id="UP001301958">
    <property type="component" value="Unassembled WGS sequence"/>
</dbReference>
<gene>
    <name evidence="2" type="ORF">QBC38DRAFT_268309</name>
</gene>
<accession>A0AAN7GRL3</accession>
<comment type="caution">
    <text evidence="2">The sequence shown here is derived from an EMBL/GenBank/DDBJ whole genome shotgun (WGS) entry which is preliminary data.</text>
</comment>
<proteinExistence type="predicted"/>
<dbReference type="PANTHER" id="PTHR33112">
    <property type="entry name" value="DOMAIN PROTEIN, PUTATIVE-RELATED"/>
    <property type="match status" value="1"/>
</dbReference>
<evidence type="ECO:0000313" key="3">
    <source>
        <dbReference type="Proteomes" id="UP001301958"/>
    </source>
</evidence>
<evidence type="ECO:0000259" key="1">
    <source>
        <dbReference type="Pfam" id="PF06985"/>
    </source>
</evidence>
<dbReference type="AlphaFoldDB" id="A0AAN7GRL3"/>
<dbReference type="Pfam" id="PF06985">
    <property type="entry name" value="HET"/>
    <property type="match status" value="1"/>
</dbReference>
<organism evidence="2 3">
    <name type="scientific">Podospora fimiseda</name>
    <dbReference type="NCBI Taxonomy" id="252190"/>
    <lineage>
        <taxon>Eukaryota</taxon>
        <taxon>Fungi</taxon>
        <taxon>Dikarya</taxon>
        <taxon>Ascomycota</taxon>
        <taxon>Pezizomycotina</taxon>
        <taxon>Sordariomycetes</taxon>
        <taxon>Sordariomycetidae</taxon>
        <taxon>Sordariales</taxon>
        <taxon>Podosporaceae</taxon>
        <taxon>Podospora</taxon>
    </lineage>
</organism>
<protein>
    <submittedName>
        <fullName evidence="2">HET domain-containing protein</fullName>
    </submittedName>
</protein>
<reference evidence="2" key="2">
    <citation type="submission" date="2023-05" db="EMBL/GenBank/DDBJ databases">
        <authorList>
            <consortium name="Lawrence Berkeley National Laboratory"/>
            <person name="Steindorff A."/>
            <person name="Hensen N."/>
            <person name="Bonometti L."/>
            <person name="Westerberg I."/>
            <person name="Brannstrom I.O."/>
            <person name="Guillou S."/>
            <person name="Cros-Aarteil S."/>
            <person name="Calhoun S."/>
            <person name="Haridas S."/>
            <person name="Kuo A."/>
            <person name="Mondo S."/>
            <person name="Pangilinan J."/>
            <person name="Riley R."/>
            <person name="Labutti K."/>
            <person name="Andreopoulos B."/>
            <person name="Lipzen A."/>
            <person name="Chen C."/>
            <person name="Yanf M."/>
            <person name="Daum C."/>
            <person name="Ng V."/>
            <person name="Clum A."/>
            <person name="Ohm R."/>
            <person name="Martin F."/>
            <person name="Silar P."/>
            <person name="Natvig D."/>
            <person name="Lalanne C."/>
            <person name="Gautier V."/>
            <person name="Ament-Velasquez S.L."/>
            <person name="Kruys A."/>
            <person name="Hutchinson M.I."/>
            <person name="Powell A.J."/>
            <person name="Barry K."/>
            <person name="Miller A.N."/>
            <person name="Grigoriev I.V."/>
            <person name="Debuchy R."/>
            <person name="Gladieux P."/>
            <person name="Thoren M.H."/>
            <person name="Johannesson H."/>
        </authorList>
    </citation>
    <scope>NUCLEOTIDE SEQUENCE</scope>
    <source>
        <strain evidence="2">CBS 990.96</strain>
    </source>
</reference>
<feature type="domain" description="Heterokaryon incompatibility" evidence="1">
    <location>
        <begin position="225"/>
        <end position="386"/>
    </location>
</feature>
<dbReference type="EMBL" id="MU865370">
    <property type="protein sequence ID" value="KAK4225316.1"/>
    <property type="molecule type" value="Genomic_DNA"/>
</dbReference>
<sequence length="707" mass="79107">MSSLTSPSLCQTCQGIIYDDQLQTCAIARSKDPLTWKQQDIYPDLPLLSSSSLKGCSFCPYLIYVLREKLPLSFKNMLQNNSSEISITLGNPPYLLRSQITYYTHEQLLIQHDTTTSTNSTKDGPYWLELIISSPAFKGSQWISRAFLYQDPEFPFVSTHLGISLCLPSPSTPLSLITSWLQTCLAQHTECQSQSSSAISIPTRLIDISSTIPRLITNPPSNAEYIALSYCWGSPHQKIPQLTTTTSTLSQRKSGIPLDIMPQTFQDLVHLTRHLGYKYIWIDALCIIQDDPLDWETEAAKMFSVYRDAVLTVVAGKGGSCHSGFLERNEKSVGSMARIPFESSSNTRVKGGYLLSDLIDKKVWDADEPSHMRGAIWASRGWTLQEDVMSRRVVYLTGETGWWRCQRERKGEQEHQSHYSGVKGIGWMKMFSGDDEEEKEKVYARWRVLIAEYSERKLSFEGDKYPAVSGLAKSFSGALGGRDCYLGGIWKGDLIRQLLWECVHDSKRPKEWRAPSWSWAAWDGSVDWRSSLVQGVVSLCSIEEARVVPLGEDAFGRLKDGWILMSASLRGVKLRVCESDSDTDISVEVCDTNGKMIADGWVDGMTCSGIKSDGSWKGKDMGILDGLDARDVVAAVIALGRISIGWDDDTGETQFSDPKFPTGLLLSKTGDAPEGVPVYRRVGVFWAQSLNLIKEWEGDVHEYFKVV</sequence>
<name>A0AAN7GRL3_9PEZI</name>
<keyword evidence="3" id="KW-1185">Reference proteome</keyword>
<dbReference type="InterPro" id="IPR010730">
    <property type="entry name" value="HET"/>
</dbReference>
<dbReference type="PANTHER" id="PTHR33112:SF16">
    <property type="entry name" value="HETEROKARYON INCOMPATIBILITY DOMAIN-CONTAINING PROTEIN"/>
    <property type="match status" value="1"/>
</dbReference>